<evidence type="ECO:0008006" key="4">
    <source>
        <dbReference type="Google" id="ProtNLM"/>
    </source>
</evidence>
<gene>
    <name evidence="3" type="ORF">LCGC14_0130560</name>
</gene>
<protein>
    <recommendedName>
        <fullName evidence="4">Pilin</fullName>
    </recommendedName>
</protein>
<dbReference type="EMBL" id="LAZR01000043">
    <property type="protein sequence ID" value="KKN99944.1"/>
    <property type="molecule type" value="Genomic_DNA"/>
</dbReference>
<name>A0A0F9V7K4_9ZZZZ</name>
<dbReference type="PROSITE" id="PS00409">
    <property type="entry name" value="PROKAR_NTER_METHYL"/>
    <property type="match status" value="1"/>
</dbReference>
<accession>A0A0F9V7K4</accession>
<evidence type="ECO:0000256" key="1">
    <source>
        <dbReference type="ARBA" id="ARBA00022481"/>
    </source>
</evidence>
<dbReference type="GO" id="GO:0044096">
    <property type="term" value="C:type IV pilus"/>
    <property type="evidence" value="ECO:0007669"/>
    <property type="project" value="TreeGrafter"/>
</dbReference>
<keyword evidence="2" id="KW-0812">Transmembrane</keyword>
<evidence type="ECO:0000313" key="3">
    <source>
        <dbReference type="EMBL" id="KKN99944.1"/>
    </source>
</evidence>
<dbReference type="InterPro" id="IPR012902">
    <property type="entry name" value="N_methyl_site"/>
</dbReference>
<evidence type="ECO:0000256" key="2">
    <source>
        <dbReference type="SAM" id="Phobius"/>
    </source>
</evidence>
<keyword evidence="2" id="KW-0472">Membrane</keyword>
<dbReference type="NCBIfam" id="TIGR02532">
    <property type="entry name" value="IV_pilin_GFxxxE"/>
    <property type="match status" value="1"/>
</dbReference>
<feature type="transmembrane region" description="Helical" evidence="2">
    <location>
        <begin position="12"/>
        <end position="32"/>
    </location>
</feature>
<proteinExistence type="predicted"/>
<dbReference type="GO" id="GO:0007155">
    <property type="term" value="P:cell adhesion"/>
    <property type="evidence" value="ECO:0007669"/>
    <property type="project" value="InterPro"/>
</dbReference>
<dbReference type="Gene3D" id="3.30.700.10">
    <property type="entry name" value="Glycoprotein, Type 4 Pilin"/>
    <property type="match status" value="1"/>
</dbReference>
<organism evidence="3">
    <name type="scientific">marine sediment metagenome</name>
    <dbReference type="NCBI Taxonomy" id="412755"/>
    <lineage>
        <taxon>unclassified sequences</taxon>
        <taxon>metagenomes</taxon>
        <taxon>ecological metagenomes</taxon>
    </lineage>
</organism>
<dbReference type="AlphaFoldDB" id="A0A0F9V7K4"/>
<keyword evidence="2" id="KW-1133">Transmembrane helix</keyword>
<dbReference type="Pfam" id="PF00114">
    <property type="entry name" value="Pilin"/>
    <property type="match status" value="1"/>
</dbReference>
<dbReference type="InterPro" id="IPR045584">
    <property type="entry name" value="Pilin-like"/>
</dbReference>
<keyword evidence="1" id="KW-0488">Methylation</keyword>
<dbReference type="SUPFAM" id="SSF54523">
    <property type="entry name" value="Pili subunits"/>
    <property type="match status" value="1"/>
</dbReference>
<reference evidence="3" key="1">
    <citation type="journal article" date="2015" name="Nature">
        <title>Complex archaea that bridge the gap between prokaryotes and eukaryotes.</title>
        <authorList>
            <person name="Spang A."/>
            <person name="Saw J.H."/>
            <person name="Jorgensen S.L."/>
            <person name="Zaremba-Niedzwiedzka K."/>
            <person name="Martijn J."/>
            <person name="Lind A.E."/>
            <person name="van Eijk R."/>
            <person name="Schleper C."/>
            <person name="Guy L."/>
            <person name="Ettema T.J."/>
        </authorList>
    </citation>
    <scope>NUCLEOTIDE SEQUENCE</scope>
</reference>
<comment type="caution">
    <text evidence="3">The sequence shown here is derived from an EMBL/GenBank/DDBJ whole genome shotgun (WGS) entry which is preliminary data.</text>
</comment>
<dbReference type="PANTHER" id="PTHR30093:SF34">
    <property type="entry name" value="PREPILIN PEPTIDASE-DEPENDENT PROTEIN D"/>
    <property type="match status" value="1"/>
</dbReference>
<dbReference type="GO" id="GO:0043107">
    <property type="term" value="P:type IV pilus-dependent motility"/>
    <property type="evidence" value="ECO:0007669"/>
    <property type="project" value="TreeGrafter"/>
</dbReference>
<dbReference type="InterPro" id="IPR001082">
    <property type="entry name" value="Pilin"/>
</dbReference>
<dbReference type="PANTHER" id="PTHR30093">
    <property type="entry name" value="GENERAL SECRETION PATHWAY PROTEIN G"/>
    <property type="match status" value="1"/>
</dbReference>
<sequence>MKAQMQKGFTLIELMIVVAIIGILAAIALPAYQDYTKRSHVAEGLGLAAGAKASVTEFYSSEGHFPTNNASAGLATSTTITGNAVTSVDAATGKIEITYNDKVESGKKLVLSPITAGGSITWICGASGSDVNTKFLPSNCR</sequence>
<dbReference type="Pfam" id="PF07963">
    <property type="entry name" value="N_methyl"/>
    <property type="match status" value="1"/>
</dbReference>